<sequence>MIVVIIIIALLGLGIGIWGIVAAATTKDQEMNVGKLLLHLFLWGGLIAAIIYAIKTSNSNQTISIQNQDFSNKELKKEDIVEILEKIDTLLNEGKITKEEHAELRKEALKKSV</sequence>
<comment type="caution">
    <text evidence="3">The sequence shown here is derived from an EMBL/GenBank/DDBJ whole genome shotgun (WGS) entry which is preliminary data.</text>
</comment>
<organism evidence="3 4">
    <name type="scientific">Mycoplasma marinum</name>
    <dbReference type="NCBI Taxonomy" id="1937190"/>
    <lineage>
        <taxon>Bacteria</taxon>
        <taxon>Bacillati</taxon>
        <taxon>Mycoplasmatota</taxon>
        <taxon>Mollicutes</taxon>
        <taxon>Mycoplasmataceae</taxon>
        <taxon>Mycoplasma</taxon>
    </lineage>
</organism>
<keyword evidence="2" id="KW-1133">Transmembrane helix</keyword>
<evidence type="ECO:0000256" key="1">
    <source>
        <dbReference type="SAM" id="Coils"/>
    </source>
</evidence>
<proteinExistence type="predicted"/>
<feature type="transmembrane region" description="Helical" evidence="2">
    <location>
        <begin position="33"/>
        <end position="54"/>
    </location>
</feature>
<keyword evidence="1" id="KW-0175">Coiled coil</keyword>
<name>A0A4R0XU18_9MOLU</name>
<accession>A0A4R0XU18</accession>
<gene>
    <name evidence="3" type="ORF">C4B24_02470</name>
</gene>
<evidence type="ECO:0008006" key="5">
    <source>
        <dbReference type="Google" id="ProtNLM"/>
    </source>
</evidence>
<dbReference type="Proteomes" id="UP000294192">
    <property type="component" value="Unassembled WGS sequence"/>
</dbReference>
<keyword evidence="2" id="KW-0472">Membrane</keyword>
<evidence type="ECO:0000256" key="2">
    <source>
        <dbReference type="SAM" id="Phobius"/>
    </source>
</evidence>
<keyword evidence="4" id="KW-1185">Reference proteome</keyword>
<dbReference type="AlphaFoldDB" id="A0A4R0XU18"/>
<evidence type="ECO:0000313" key="3">
    <source>
        <dbReference type="EMBL" id="TCG11287.1"/>
    </source>
</evidence>
<dbReference type="EMBL" id="PSZO01000009">
    <property type="protein sequence ID" value="TCG11287.1"/>
    <property type="molecule type" value="Genomic_DNA"/>
</dbReference>
<keyword evidence="2" id="KW-0812">Transmembrane</keyword>
<feature type="coiled-coil region" evidence="1">
    <location>
        <begin position="73"/>
        <end position="107"/>
    </location>
</feature>
<dbReference type="RefSeq" id="WP_131599007.1">
    <property type="nucleotide sequence ID" value="NZ_CBDBYK010000010.1"/>
</dbReference>
<protein>
    <recommendedName>
        <fullName evidence="5">SHOCT domain-containing protein</fullName>
    </recommendedName>
</protein>
<evidence type="ECO:0000313" key="4">
    <source>
        <dbReference type="Proteomes" id="UP000294192"/>
    </source>
</evidence>
<reference evidence="3 4" key="1">
    <citation type="submission" date="2018-02" db="EMBL/GenBank/DDBJ databases">
        <title>Mycoplasma marinum and Mycoplasma todarodis sp. nov., moderately halophilic and psychrotolerant mycoplasmas isolated from cephalopods.</title>
        <authorList>
            <person name="Viver T."/>
        </authorList>
    </citation>
    <scope>NUCLEOTIDE SEQUENCE [LARGE SCALE GENOMIC DNA]</scope>
    <source>
        <strain evidence="3 4">PE</strain>
    </source>
</reference>